<dbReference type="RefSeq" id="WP_116225401.1">
    <property type="nucleotide sequence ID" value="NZ_AP018437.1"/>
</dbReference>
<accession>A0A347ZPC3</accession>
<evidence type="ECO:0000313" key="2">
    <source>
        <dbReference type="EMBL" id="REG08756.1"/>
    </source>
</evidence>
<dbReference type="PANTHER" id="PTHR43283:SF7">
    <property type="entry name" value="BETA-LACTAMASE-RELATED DOMAIN-CONTAINING PROTEIN"/>
    <property type="match status" value="1"/>
</dbReference>
<comment type="caution">
    <text evidence="2">The sequence shown here is derived from an EMBL/GenBank/DDBJ whole genome shotgun (WGS) entry which is preliminary data.</text>
</comment>
<evidence type="ECO:0000313" key="3">
    <source>
        <dbReference type="Proteomes" id="UP000256388"/>
    </source>
</evidence>
<keyword evidence="3" id="KW-1185">Reference proteome</keyword>
<evidence type="ECO:0000259" key="1">
    <source>
        <dbReference type="Pfam" id="PF00144"/>
    </source>
</evidence>
<dbReference type="EMBL" id="QUMS01000002">
    <property type="protein sequence ID" value="REG08756.1"/>
    <property type="molecule type" value="Genomic_DNA"/>
</dbReference>
<dbReference type="InterPro" id="IPR001466">
    <property type="entry name" value="Beta-lactam-related"/>
</dbReference>
<dbReference type="Gene3D" id="3.40.710.10">
    <property type="entry name" value="DD-peptidase/beta-lactamase superfamily"/>
    <property type="match status" value="1"/>
</dbReference>
<dbReference type="Pfam" id="PF00144">
    <property type="entry name" value="Beta-lactamase"/>
    <property type="match status" value="1"/>
</dbReference>
<dbReference type="PANTHER" id="PTHR43283">
    <property type="entry name" value="BETA-LACTAMASE-RELATED"/>
    <property type="match status" value="1"/>
</dbReference>
<dbReference type="OrthoDB" id="9773047at2"/>
<dbReference type="Proteomes" id="UP000256388">
    <property type="component" value="Unassembled WGS sequence"/>
</dbReference>
<protein>
    <submittedName>
        <fullName evidence="2">CubicO group peptidase (Beta-lactamase class C family)</fullName>
    </submittedName>
</protein>
<dbReference type="InterPro" id="IPR050789">
    <property type="entry name" value="Diverse_Enzym_Activities"/>
</dbReference>
<dbReference type="InterPro" id="IPR012338">
    <property type="entry name" value="Beta-lactam/transpept-like"/>
</dbReference>
<reference evidence="2 3" key="1">
    <citation type="submission" date="2018-08" db="EMBL/GenBank/DDBJ databases">
        <title>Genomic Encyclopedia of Type Strains, Phase IV (KMG-IV): sequencing the most valuable type-strain genomes for metagenomic binning, comparative biology and taxonomic classification.</title>
        <authorList>
            <person name="Goeker M."/>
        </authorList>
    </citation>
    <scope>NUCLEOTIDE SEQUENCE [LARGE SCALE GENOMIC DNA]</scope>
    <source>
        <strain evidence="2 3">DSM 23923</strain>
    </source>
</reference>
<gene>
    <name evidence="2" type="ORF">DFR64_2131</name>
</gene>
<dbReference type="SUPFAM" id="SSF56601">
    <property type="entry name" value="beta-lactamase/transpeptidase-like"/>
    <property type="match status" value="1"/>
</dbReference>
<feature type="domain" description="Beta-lactamase-related" evidence="1">
    <location>
        <begin position="8"/>
        <end position="285"/>
    </location>
</feature>
<sequence length="301" mass="34130">MNLNRLIQSAAEHKLNILNIVVRQNGEVVAEHDFAEEQRVLLWSNSKTFTSMAIGIAEGEGLLKVEDPISKYFQIPSEPEWEKVSIRDLLCMGTGQANCPFTAAWHAGEPLDDVEGIFFREPIVYEPGSHFLYNNAATYMLSKLISLTTGTNLNDYLCPRIFEPLGIQDVHWEHNRDGVNFGCSGLHLAAHEVSKFGQLLLNEGKWENVSLIPAQYIREATGKQIDNSDFDEYFATPDHRAGYGYQLWMNSYPGSYRLDGLYGQYTVVIPKKQAVITYISNEPEKMTAILELTWDFIVEQL</sequence>
<name>A0A347ZPC3_9CHLR</name>
<proteinExistence type="predicted"/>
<dbReference type="AlphaFoldDB" id="A0A347ZPC3"/>
<organism evidence="2 3">
    <name type="scientific">Pelolinea submarina</name>
    <dbReference type="NCBI Taxonomy" id="913107"/>
    <lineage>
        <taxon>Bacteria</taxon>
        <taxon>Bacillati</taxon>
        <taxon>Chloroflexota</taxon>
        <taxon>Anaerolineae</taxon>
        <taxon>Anaerolineales</taxon>
        <taxon>Anaerolineaceae</taxon>
        <taxon>Pelolinea</taxon>
    </lineage>
</organism>